<dbReference type="Gene3D" id="2.30.40.10">
    <property type="entry name" value="Urease, subunit C, domain 1"/>
    <property type="match status" value="1"/>
</dbReference>
<dbReference type="EMBL" id="CP106856">
    <property type="protein sequence ID" value="UYB36062.1"/>
    <property type="molecule type" value="Genomic_DNA"/>
</dbReference>
<dbReference type="SUPFAM" id="SSF51556">
    <property type="entry name" value="Metallo-dependent hydrolases"/>
    <property type="match status" value="1"/>
</dbReference>
<protein>
    <submittedName>
        <fullName evidence="2">D-aminoacylase</fullName>
    </submittedName>
</protein>
<proteinExistence type="predicted"/>
<dbReference type="Proteomes" id="UP001063368">
    <property type="component" value="Chromosome"/>
</dbReference>
<organism evidence="2 3">
    <name type="scientific">Arthrobacter koreensis</name>
    <dbReference type="NCBI Taxonomy" id="199136"/>
    <lineage>
        <taxon>Bacteria</taxon>
        <taxon>Bacillati</taxon>
        <taxon>Actinomycetota</taxon>
        <taxon>Actinomycetes</taxon>
        <taxon>Micrococcales</taxon>
        <taxon>Micrococcaceae</taxon>
        <taxon>Arthrobacter</taxon>
    </lineage>
</organism>
<dbReference type="InterPro" id="IPR050378">
    <property type="entry name" value="Metallo-dep_Hydrolases_sf"/>
</dbReference>
<evidence type="ECO:0000313" key="3">
    <source>
        <dbReference type="Proteomes" id="UP001063368"/>
    </source>
</evidence>
<dbReference type="Pfam" id="PF07969">
    <property type="entry name" value="Amidohydro_3"/>
    <property type="match status" value="1"/>
</dbReference>
<dbReference type="InterPro" id="IPR011059">
    <property type="entry name" value="Metal-dep_hydrolase_composite"/>
</dbReference>
<dbReference type="CDD" id="cd01297">
    <property type="entry name" value="D-aminoacylase"/>
    <property type="match status" value="1"/>
</dbReference>
<dbReference type="RefSeq" id="WP_263127879.1">
    <property type="nucleotide sequence ID" value="NZ_CP106856.1"/>
</dbReference>
<evidence type="ECO:0000259" key="1">
    <source>
        <dbReference type="Pfam" id="PF07969"/>
    </source>
</evidence>
<keyword evidence="3" id="KW-1185">Reference proteome</keyword>
<dbReference type="InterPro" id="IPR023100">
    <property type="entry name" value="D-aminoacylase_insert_dom_sf"/>
</dbReference>
<dbReference type="Gene3D" id="3.30.1490.130">
    <property type="entry name" value="D-aminoacylase. Domain 3"/>
    <property type="match status" value="1"/>
</dbReference>
<dbReference type="SUPFAM" id="SSF51338">
    <property type="entry name" value="Composite domain of metallo-dependent hydrolases"/>
    <property type="match status" value="1"/>
</dbReference>
<dbReference type="InterPro" id="IPR032466">
    <property type="entry name" value="Metal_Hydrolase"/>
</dbReference>
<sequence>MTNTFDLAINNARIIDGTGSPTWRGAVGIRGGRIAAVSDMDLQAAAVINAGGQVLAPGFIDLHSHADFTLGTDPQALTQISQGVTTLLTGNCGSSPFPLKDVDALKSAASFLEPVLPWDWQDASGFAGSLAAARPAVNTALQVGHSALRLAVIGDEQRAPASGELEQMQDLLREAAAQGVKGYSTGLIYAPCSYASTEEVTALAETAAECGMLYSTHMRNETDHLLEAVAEAISVARATGVRLEISHIKAMGPRNHGKVAEALQLMADARAEGLDVTADVYPYTASSTTLNSRLPDWSLDGGGPALLARLADPDERRRISTALAQRFEGEIDPAGIVLASMPQGKYSPWIGHPLTDAASAAGLSPSDAALDVLAEHRASVAIVNHAMADADVEAALRDPFVAVASDGWIMTESGAGTPHPRSFGTFTRVLGRYVRELGTISLEEAVRKMTSLPAGRVGLTDRGTIGVGKVADLTVFDPESVADHSTYSEPWQLSTGITHVVVGGETVWADGATTGVRAGRVL</sequence>
<name>A0ABY6FTC6_9MICC</name>
<dbReference type="InterPro" id="IPR013108">
    <property type="entry name" value="Amidohydro_3"/>
</dbReference>
<dbReference type="PANTHER" id="PTHR11647:SF1">
    <property type="entry name" value="COLLAPSIN RESPONSE MEDIATOR PROTEIN"/>
    <property type="match status" value="1"/>
</dbReference>
<dbReference type="Gene3D" id="3.20.20.140">
    <property type="entry name" value="Metal-dependent hydrolases"/>
    <property type="match status" value="1"/>
</dbReference>
<gene>
    <name evidence="2" type="ORF">N9A08_15860</name>
</gene>
<accession>A0ABY6FTC6</accession>
<feature type="domain" description="Amidohydrolase 3" evidence="1">
    <location>
        <begin position="47"/>
        <end position="507"/>
    </location>
</feature>
<reference evidence="2" key="1">
    <citation type="submission" date="2022-09" db="EMBL/GenBank/DDBJ databases">
        <authorList>
            <person name="Li D."/>
            <person name="Cheng J."/>
            <person name="Li Y."/>
        </authorList>
    </citation>
    <scope>NUCLEOTIDE SEQUENCE</scope>
    <source>
        <strain evidence="2">DL</strain>
    </source>
</reference>
<dbReference type="PANTHER" id="PTHR11647">
    <property type="entry name" value="HYDRANTOINASE/DIHYDROPYRIMIDINASE FAMILY MEMBER"/>
    <property type="match status" value="1"/>
</dbReference>
<evidence type="ECO:0000313" key="2">
    <source>
        <dbReference type="EMBL" id="UYB36062.1"/>
    </source>
</evidence>